<dbReference type="NCBIfam" id="TIGR01488">
    <property type="entry name" value="HAD-SF-IB"/>
    <property type="match status" value="1"/>
</dbReference>
<dbReference type="KEGG" id="sbf:JCM31447_17580"/>
<organism evidence="2 3">
    <name type="scientific">Fluviispira sanaruensis</name>
    <dbReference type="NCBI Taxonomy" id="2493639"/>
    <lineage>
        <taxon>Bacteria</taxon>
        <taxon>Pseudomonadati</taxon>
        <taxon>Bdellovibrionota</taxon>
        <taxon>Oligoflexia</taxon>
        <taxon>Silvanigrellales</taxon>
        <taxon>Silvanigrellaceae</taxon>
        <taxon>Fluviispira</taxon>
    </lineage>
</organism>
<reference evidence="2 3" key="1">
    <citation type="submission" date="2018-12" db="EMBL/GenBank/DDBJ databases">
        <title>Rubrispira sanarue gen. nov., sp., nov., a member of the order Silvanigrellales, isolated from a brackish lake in Hamamatsu Japan.</title>
        <authorList>
            <person name="Maejima Y."/>
            <person name="Iino T."/>
            <person name="Muraguchi Y."/>
            <person name="Fukuda K."/>
            <person name="Nojiri H."/>
            <person name="Ohkuma M."/>
            <person name="Moriuchi R."/>
            <person name="Dohra H."/>
            <person name="Kimbara K."/>
            <person name="Shintani M."/>
        </authorList>
    </citation>
    <scope>NUCLEOTIDE SEQUENCE [LARGE SCALE GENOMIC DNA]</scope>
    <source>
        <strain evidence="2 3">RF1110005</strain>
    </source>
</reference>
<dbReference type="RefSeq" id="WP_130608912.1">
    <property type="nucleotide sequence ID" value="NZ_AP019368.1"/>
</dbReference>
<dbReference type="InterPro" id="IPR036412">
    <property type="entry name" value="HAD-like_sf"/>
</dbReference>
<protein>
    <submittedName>
        <fullName evidence="2">Acid phosphatase AphA</fullName>
    </submittedName>
</protein>
<evidence type="ECO:0000313" key="3">
    <source>
        <dbReference type="Proteomes" id="UP000291236"/>
    </source>
</evidence>
<proteinExistence type="predicted"/>
<sequence length="221" mass="25484">MNIPRYAFFDFDGTLICQDSFLTLLRKGLKYEPWRILLLSALSPILIFTFIFKLNKTAAKSALLWSLTAGKSKRNAVRFLRAAVVEENKNIWFKEVNPTFEKLRAEGVEIVVVTASGQTWVRAMLNANKQKCKTVIGSKLTFFAGGVVLKSRNCYEEEKINRIHQALGQQFVWHSAWSDHIADLPMLIRSNERYIVCPKDKHIPIFTKELDKKFKLLAWNC</sequence>
<keyword evidence="1" id="KW-0472">Membrane</keyword>
<dbReference type="InterPro" id="IPR023214">
    <property type="entry name" value="HAD_sf"/>
</dbReference>
<gene>
    <name evidence="2" type="ORF">JCM31447_17580</name>
</gene>
<name>A0A4P2VUX5_FLUSA</name>
<dbReference type="SUPFAM" id="SSF56784">
    <property type="entry name" value="HAD-like"/>
    <property type="match status" value="1"/>
</dbReference>
<evidence type="ECO:0000313" key="2">
    <source>
        <dbReference type="EMBL" id="BBH53315.1"/>
    </source>
</evidence>
<dbReference type="Proteomes" id="UP000291236">
    <property type="component" value="Chromosome"/>
</dbReference>
<dbReference type="OrthoDB" id="6545830at2"/>
<dbReference type="Gene3D" id="3.40.50.1000">
    <property type="entry name" value="HAD superfamily/HAD-like"/>
    <property type="match status" value="1"/>
</dbReference>
<dbReference type="Pfam" id="PF12710">
    <property type="entry name" value="HAD"/>
    <property type="match status" value="1"/>
</dbReference>
<dbReference type="AlphaFoldDB" id="A0A4P2VUX5"/>
<keyword evidence="1" id="KW-1133">Transmembrane helix</keyword>
<evidence type="ECO:0000256" key="1">
    <source>
        <dbReference type="SAM" id="Phobius"/>
    </source>
</evidence>
<dbReference type="Gene3D" id="1.20.1440.100">
    <property type="entry name" value="SG protein - dephosphorylation function"/>
    <property type="match status" value="1"/>
</dbReference>
<feature type="transmembrane region" description="Helical" evidence="1">
    <location>
        <begin position="34"/>
        <end position="52"/>
    </location>
</feature>
<dbReference type="EMBL" id="AP019368">
    <property type="protein sequence ID" value="BBH53315.1"/>
    <property type="molecule type" value="Genomic_DNA"/>
</dbReference>
<keyword evidence="3" id="KW-1185">Reference proteome</keyword>
<accession>A0A4P2VUX5</accession>
<keyword evidence="1" id="KW-0812">Transmembrane</keyword>